<dbReference type="GO" id="GO:0015171">
    <property type="term" value="F:amino acid transmembrane transporter activity"/>
    <property type="evidence" value="ECO:0007669"/>
    <property type="project" value="TreeGrafter"/>
</dbReference>
<feature type="transmembrane region" description="Helical" evidence="6">
    <location>
        <begin position="40"/>
        <end position="68"/>
    </location>
</feature>
<keyword evidence="2" id="KW-1003">Cell membrane</keyword>
<evidence type="ECO:0000313" key="7">
    <source>
        <dbReference type="EMBL" id="RQP23954.1"/>
    </source>
</evidence>
<evidence type="ECO:0000256" key="5">
    <source>
        <dbReference type="ARBA" id="ARBA00023136"/>
    </source>
</evidence>
<dbReference type="Proteomes" id="UP000267464">
    <property type="component" value="Unassembled WGS sequence"/>
</dbReference>
<keyword evidence="3 6" id="KW-0812">Transmembrane</keyword>
<keyword evidence="4 6" id="KW-1133">Transmembrane helix</keyword>
<evidence type="ECO:0000256" key="4">
    <source>
        <dbReference type="ARBA" id="ARBA00022989"/>
    </source>
</evidence>
<reference evidence="7 8" key="1">
    <citation type="submission" date="2018-08" db="EMBL/GenBank/DDBJ databases">
        <authorList>
            <person name="Khan S.A."/>
            <person name="Jeon C.O."/>
            <person name="Chun B.H."/>
            <person name="Jeong S.E."/>
        </authorList>
    </citation>
    <scope>NUCLEOTIDE SEQUENCE [LARGE SCALE GENOMIC DNA]</scope>
    <source>
        <strain evidence="7 8">S-16</strain>
    </source>
</reference>
<reference evidence="7 8" key="2">
    <citation type="submission" date="2018-12" db="EMBL/GenBank/DDBJ databases">
        <title>Rhizobacter gummiphilus sp. nov., a rubber-degrading bacterium isolated from the soil of a botanical garden in Japan.</title>
        <authorList>
            <person name="Shunsuke S.S."/>
        </authorList>
    </citation>
    <scope>NUCLEOTIDE SEQUENCE [LARGE SCALE GENOMIC DNA]</scope>
    <source>
        <strain evidence="7 8">S-16</strain>
    </source>
</reference>
<organism evidence="7 8">
    <name type="scientific">Piscinibacter terrae</name>
    <dbReference type="NCBI Taxonomy" id="2496871"/>
    <lineage>
        <taxon>Bacteria</taxon>
        <taxon>Pseudomonadati</taxon>
        <taxon>Pseudomonadota</taxon>
        <taxon>Betaproteobacteria</taxon>
        <taxon>Burkholderiales</taxon>
        <taxon>Sphaerotilaceae</taxon>
        <taxon>Piscinibacter</taxon>
    </lineage>
</organism>
<gene>
    <name evidence="7" type="ORF">DZC73_16885</name>
</gene>
<feature type="transmembrane region" description="Helical" evidence="6">
    <location>
        <begin position="6"/>
        <end position="28"/>
    </location>
</feature>
<dbReference type="OrthoDB" id="9784202at2"/>
<evidence type="ECO:0000256" key="3">
    <source>
        <dbReference type="ARBA" id="ARBA00022692"/>
    </source>
</evidence>
<evidence type="ECO:0000256" key="6">
    <source>
        <dbReference type="SAM" id="Phobius"/>
    </source>
</evidence>
<keyword evidence="8" id="KW-1185">Reference proteome</keyword>
<feature type="transmembrane region" description="Helical" evidence="6">
    <location>
        <begin position="74"/>
        <end position="91"/>
    </location>
</feature>
<evidence type="ECO:0000313" key="8">
    <source>
        <dbReference type="Proteomes" id="UP000267464"/>
    </source>
</evidence>
<dbReference type="GO" id="GO:0005886">
    <property type="term" value="C:plasma membrane"/>
    <property type="evidence" value="ECO:0007669"/>
    <property type="project" value="UniProtKB-SubCell"/>
</dbReference>
<keyword evidence="5 6" id="KW-0472">Membrane</keyword>
<dbReference type="EMBL" id="QUSW01000004">
    <property type="protein sequence ID" value="RQP23954.1"/>
    <property type="molecule type" value="Genomic_DNA"/>
</dbReference>
<sequence length="209" mass="21511">MPIHDLPLFMTAALLVNLTPGPDMLFVIGNSAANGKRAGVMASLGVGAGCVLHTVLAAVGLSALLAASAVAFEVVKWVGAAYLVWVGLQMLRSRPSSEPGATAVADPRKVFWQGALTNALNPKVALFFLAFLPQFISPGESGQVMAFVVLGTIFNVGGTAINVAMSFMAGAVREQMSQSASAGRVGAWLRRAVGAVFVGLGVKLALSSR</sequence>
<dbReference type="PANTHER" id="PTHR30086:SF20">
    <property type="entry name" value="ARGININE EXPORTER PROTEIN ARGO-RELATED"/>
    <property type="match status" value="1"/>
</dbReference>
<evidence type="ECO:0000256" key="2">
    <source>
        <dbReference type="ARBA" id="ARBA00022475"/>
    </source>
</evidence>
<evidence type="ECO:0000256" key="1">
    <source>
        <dbReference type="ARBA" id="ARBA00004651"/>
    </source>
</evidence>
<dbReference type="AlphaFoldDB" id="A0A3N7HP72"/>
<accession>A0A3N7HP72</accession>
<dbReference type="InterPro" id="IPR001123">
    <property type="entry name" value="LeuE-type"/>
</dbReference>
<protein>
    <submittedName>
        <fullName evidence="7">LysE family translocator</fullName>
    </submittedName>
</protein>
<comment type="caution">
    <text evidence="7">The sequence shown here is derived from an EMBL/GenBank/DDBJ whole genome shotgun (WGS) entry which is preliminary data.</text>
</comment>
<dbReference type="PIRSF" id="PIRSF006324">
    <property type="entry name" value="LeuE"/>
    <property type="match status" value="1"/>
</dbReference>
<comment type="subcellular location">
    <subcellularLocation>
        <location evidence="1">Cell membrane</location>
        <topology evidence="1">Multi-pass membrane protein</topology>
    </subcellularLocation>
</comment>
<feature type="transmembrane region" description="Helical" evidence="6">
    <location>
        <begin position="144"/>
        <end position="167"/>
    </location>
</feature>
<dbReference type="Pfam" id="PF01810">
    <property type="entry name" value="LysE"/>
    <property type="match status" value="1"/>
</dbReference>
<name>A0A3N7HP72_9BURK</name>
<proteinExistence type="predicted"/>
<feature type="transmembrane region" description="Helical" evidence="6">
    <location>
        <begin position="111"/>
        <end position="132"/>
    </location>
</feature>
<dbReference type="PANTHER" id="PTHR30086">
    <property type="entry name" value="ARGININE EXPORTER PROTEIN ARGO"/>
    <property type="match status" value="1"/>
</dbReference>